<reference evidence="13" key="1">
    <citation type="submission" date="2013-08" db="EMBL/GenBank/DDBJ databases">
        <authorList>
            <person name="Mendez C."/>
            <person name="Richter M."/>
            <person name="Ferrer M."/>
            <person name="Sanchez J."/>
        </authorList>
    </citation>
    <scope>NUCLEOTIDE SEQUENCE</scope>
</reference>
<feature type="domain" description="tRNA nucleotidyltransferase substrate binding" evidence="11">
    <location>
        <begin position="166"/>
        <end position="277"/>
    </location>
</feature>
<evidence type="ECO:0000256" key="2">
    <source>
        <dbReference type="ARBA" id="ARBA00022694"/>
    </source>
</evidence>
<evidence type="ECO:0000256" key="8">
    <source>
        <dbReference type="ARBA" id="ARBA00022842"/>
    </source>
</evidence>
<evidence type="ECO:0000256" key="1">
    <source>
        <dbReference type="ARBA" id="ARBA00022679"/>
    </source>
</evidence>
<name>T0ZCQ6_9ZZZZ</name>
<keyword evidence="6" id="KW-0692">RNA repair</keyword>
<dbReference type="Pfam" id="PF21133">
    <property type="entry name" value="CAA_C"/>
    <property type="match status" value="1"/>
</dbReference>
<reference evidence="13" key="2">
    <citation type="journal article" date="2014" name="ISME J.">
        <title>Microbial stratification in low pH oxic and suboxic macroscopic growths along an acid mine drainage.</title>
        <authorList>
            <person name="Mendez-Garcia C."/>
            <person name="Mesa V."/>
            <person name="Sprenger R.R."/>
            <person name="Richter M."/>
            <person name="Diez M.S."/>
            <person name="Solano J."/>
            <person name="Bargiela R."/>
            <person name="Golyshina O.V."/>
            <person name="Manteca A."/>
            <person name="Ramos J.L."/>
            <person name="Gallego J.R."/>
            <person name="Llorente I."/>
            <person name="Martins Dos Santos V.A."/>
            <person name="Jensen O.N."/>
            <person name="Pelaez A.I."/>
            <person name="Sanchez J."/>
            <person name="Ferrer M."/>
        </authorList>
    </citation>
    <scope>NUCLEOTIDE SEQUENCE</scope>
</reference>
<dbReference type="EMBL" id="AUZY01008428">
    <property type="protein sequence ID" value="EQD45921.1"/>
    <property type="molecule type" value="Genomic_DNA"/>
</dbReference>
<dbReference type="CDD" id="cd05400">
    <property type="entry name" value="NT_2-5OAS_ClassI-CCAase"/>
    <property type="match status" value="1"/>
</dbReference>
<gene>
    <name evidence="13" type="ORF">B1B_12830</name>
</gene>
<feature type="domain" description="Polymerase nucleotidyl transferase" evidence="10">
    <location>
        <begin position="54"/>
        <end position="151"/>
    </location>
</feature>
<feature type="domain" description="CCA-adding enzyme C-terminal" evidence="12">
    <location>
        <begin position="296"/>
        <end position="401"/>
    </location>
</feature>
<dbReference type="NCBIfam" id="TIGR03671">
    <property type="entry name" value="cca_archaeal"/>
    <property type="match status" value="1"/>
</dbReference>
<dbReference type="InterPro" id="IPR006116">
    <property type="entry name" value="NT_2-5OAS_ClassI-CCAase"/>
</dbReference>
<dbReference type="GO" id="GO:0003723">
    <property type="term" value="F:RNA binding"/>
    <property type="evidence" value="ECO:0007669"/>
    <property type="project" value="UniProtKB-KW"/>
</dbReference>
<keyword evidence="2" id="KW-0819">tRNA processing</keyword>
<dbReference type="Pfam" id="PF09249">
    <property type="entry name" value="tRNA_NucTransf2"/>
    <property type="match status" value="1"/>
</dbReference>
<dbReference type="Gene3D" id="3.30.460.10">
    <property type="entry name" value="Beta Polymerase, domain 2"/>
    <property type="match status" value="1"/>
</dbReference>
<keyword evidence="8" id="KW-0460">Magnesium</keyword>
<feature type="non-terminal residue" evidence="13">
    <location>
        <position position="407"/>
    </location>
</feature>
<dbReference type="AlphaFoldDB" id="T0ZCQ6"/>
<dbReference type="Pfam" id="PF01909">
    <property type="entry name" value="NTP_transf_2"/>
    <property type="match status" value="1"/>
</dbReference>
<evidence type="ECO:0000313" key="13">
    <source>
        <dbReference type="EMBL" id="EQD45921.1"/>
    </source>
</evidence>
<dbReference type="PIRSF" id="PIRSF005335">
    <property type="entry name" value="CCA_arch"/>
    <property type="match status" value="1"/>
</dbReference>
<dbReference type="InterPro" id="IPR048833">
    <property type="entry name" value="CAA_C"/>
</dbReference>
<organism evidence="13">
    <name type="scientific">mine drainage metagenome</name>
    <dbReference type="NCBI Taxonomy" id="410659"/>
    <lineage>
        <taxon>unclassified sequences</taxon>
        <taxon>metagenomes</taxon>
        <taxon>ecological metagenomes</taxon>
    </lineage>
</organism>
<dbReference type="InterPro" id="IPR042090">
    <property type="entry name" value="CCA_tRNA_nucleotrans_2"/>
</dbReference>
<proteinExistence type="inferred from homology"/>
<dbReference type="PANTHER" id="PTHR39643">
    <property type="entry name" value="CCA-ADDING ENZYME"/>
    <property type="match status" value="1"/>
</dbReference>
<dbReference type="GO" id="GO:0046872">
    <property type="term" value="F:metal ion binding"/>
    <property type="evidence" value="ECO:0007669"/>
    <property type="project" value="UniProtKB-KW"/>
</dbReference>
<dbReference type="GO" id="GO:0001680">
    <property type="term" value="P:tRNA 3'-terminal CCA addition"/>
    <property type="evidence" value="ECO:0007669"/>
    <property type="project" value="InterPro"/>
</dbReference>
<dbReference type="InterPro" id="IPR011068">
    <property type="entry name" value="NuclTrfase_I-like_C"/>
</dbReference>
<evidence type="ECO:0000259" key="10">
    <source>
        <dbReference type="Pfam" id="PF01909"/>
    </source>
</evidence>
<keyword evidence="4" id="KW-0479">Metal-binding</keyword>
<comment type="caution">
    <text evidence="13">The sequence shown here is derived from an EMBL/GenBank/DDBJ whole genome shotgun (WGS) entry which is preliminary data.</text>
</comment>
<evidence type="ECO:0000256" key="9">
    <source>
        <dbReference type="ARBA" id="ARBA00022884"/>
    </source>
</evidence>
<dbReference type="PANTHER" id="PTHR39643:SF1">
    <property type="entry name" value="CCA-ADDING ENZYME"/>
    <property type="match status" value="1"/>
</dbReference>
<dbReference type="HAMAP" id="MF_01264">
    <property type="entry name" value="CCA_arch"/>
    <property type="match status" value="1"/>
</dbReference>
<dbReference type="SUPFAM" id="SSF81301">
    <property type="entry name" value="Nucleotidyltransferase"/>
    <property type="match status" value="1"/>
</dbReference>
<keyword evidence="7" id="KW-0067">ATP-binding</keyword>
<evidence type="ECO:0000256" key="5">
    <source>
        <dbReference type="ARBA" id="ARBA00022741"/>
    </source>
</evidence>
<dbReference type="SUPFAM" id="SSF55003">
    <property type="entry name" value="PAP/Archaeal CCA-adding enzyme, C-terminal domain"/>
    <property type="match status" value="1"/>
</dbReference>
<evidence type="ECO:0000259" key="12">
    <source>
        <dbReference type="Pfam" id="PF21133"/>
    </source>
</evidence>
<dbReference type="GO" id="GO:0005524">
    <property type="term" value="F:ATP binding"/>
    <property type="evidence" value="ECO:0007669"/>
    <property type="project" value="UniProtKB-KW"/>
</dbReference>
<dbReference type="SUPFAM" id="SSF81631">
    <property type="entry name" value="PAP/OAS1 substrate-binding domain"/>
    <property type="match status" value="1"/>
</dbReference>
<dbReference type="Gene3D" id="1.10.1410.30">
    <property type="entry name" value="CCA tRNA nucleotidyltransferase, domain 2"/>
    <property type="match status" value="1"/>
</dbReference>
<dbReference type="InterPro" id="IPR043519">
    <property type="entry name" value="NT_sf"/>
</dbReference>
<evidence type="ECO:0000256" key="4">
    <source>
        <dbReference type="ARBA" id="ARBA00022723"/>
    </source>
</evidence>
<dbReference type="GO" id="GO:0042245">
    <property type="term" value="P:RNA repair"/>
    <property type="evidence" value="ECO:0007669"/>
    <property type="project" value="UniProtKB-KW"/>
</dbReference>
<keyword evidence="9" id="KW-0694">RNA-binding</keyword>
<evidence type="ECO:0000256" key="6">
    <source>
        <dbReference type="ARBA" id="ARBA00022800"/>
    </source>
</evidence>
<sequence length="407" mass="44419">MPAGRSRESPAAAAQRIETRVRERITPSPEELARVARVRADLVRAVQLAAEARKSPLTRALVAGSAARGTFLRDRLDIDFFLLFPPELPRAQLETEGLALAEAILTKPERKYAEHPYLRGTFQGYTVDVVPGYAITDPSKPLTAVDRTPFHDEHLRARQTPAIVSEVRLAKLFLRSLGIYGSEARTEGFSGYLVELVLLQFGTLHALLGAARSWRLPVRLCPPGKEPPRLPPDVALILPDAVDPNRNVASALSARNLALFILGAAAYLEHPLEEWFELPKPRHLSRADALERVARRATHVSVVEVPRPALVDDTLYPQLRKAERAIAEEAARAGFEVVGSACAAGPAALLVLVEVAHGRLSAVRVQDGPPAGLDRVGSFLEKWTDPGAPVSQGPYVREDGRLGIEVR</sequence>
<dbReference type="GO" id="GO:0004810">
    <property type="term" value="F:CCA tRNA nucleotidyltransferase activity"/>
    <property type="evidence" value="ECO:0007669"/>
    <property type="project" value="InterPro"/>
</dbReference>
<evidence type="ECO:0000259" key="11">
    <source>
        <dbReference type="Pfam" id="PF09249"/>
    </source>
</evidence>
<protein>
    <submittedName>
        <fullName evidence="13">tRNA nucleotidyltransferase, CCA-adding enzyme</fullName>
    </submittedName>
</protein>
<evidence type="ECO:0000256" key="3">
    <source>
        <dbReference type="ARBA" id="ARBA00022695"/>
    </source>
</evidence>
<dbReference type="InterPro" id="IPR002934">
    <property type="entry name" value="Polymerase_NTP_transf_dom"/>
</dbReference>
<dbReference type="InterPro" id="IPR008229">
    <property type="entry name" value="CCA-adding_arc"/>
</dbReference>
<dbReference type="Gene3D" id="3.30.70.590">
    <property type="entry name" value="Poly(A) polymerase predicted RNA binding domain"/>
    <property type="match status" value="1"/>
</dbReference>
<evidence type="ECO:0000256" key="7">
    <source>
        <dbReference type="ARBA" id="ARBA00022840"/>
    </source>
</evidence>
<keyword evidence="5" id="KW-0547">Nucleotide-binding</keyword>
<keyword evidence="1 13" id="KW-0808">Transferase</keyword>
<dbReference type="InterPro" id="IPR015329">
    <property type="entry name" value="tRNA_NucTransf2"/>
</dbReference>
<accession>T0ZCQ6</accession>
<keyword evidence="3" id="KW-0548">Nucleotidyltransferase</keyword>